<protein>
    <submittedName>
        <fullName evidence="1">Uncharacterized protein</fullName>
    </submittedName>
</protein>
<comment type="caution">
    <text evidence="1">The sequence shown here is derived from an EMBL/GenBank/DDBJ whole genome shotgun (WGS) entry which is preliminary data.</text>
</comment>
<dbReference type="AlphaFoldDB" id="A0A9X1X742"/>
<accession>A0A9X1X742</accession>
<evidence type="ECO:0000313" key="1">
    <source>
        <dbReference type="EMBL" id="MCJ8210913.1"/>
    </source>
</evidence>
<reference evidence="1" key="1">
    <citation type="submission" date="2022-04" db="EMBL/GenBank/DDBJ databases">
        <title>Mucilaginibacter sp. RS28 isolated from freshwater.</title>
        <authorList>
            <person name="Ko S.-R."/>
        </authorList>
    </citation>
    <scope>NUCLEOTIDE SEQUENCE</scope>
    <source>
        <strain evidence="1">RS28</strain>
    </source>
</reference>
<sequence length="49" mass="4744">MGLGFGIGAGEGLGTIRGLGVRAEVSGAVPVPTGVALSAARIDRPLGRL</sequence>
<proteinExistence type="predicted"/>
<dbReference type="Proteomes" id="UP001139450">
    <property type="component" value="Unassembled WGS sequence"/>
</dbReference>
<keyword evidence="2" id="KW-1185">Reference proteome</keyword>
<name>A0A9X1X742_9SPHI</name>
<dbReference type="EMBL" id="JALJEJ010000007">
    <property type="protein sequence ID" value="MCJ8210913.1"/>
    <property type="molecule type" value="Genomic_DNA"/>
</dbReference>
<evidence type="ECO:0000313" key="2">
    <source>
        <dbReference type="Proteomes" id="UP001139450"/>
    </source>
</evidence>
<organism evidence="1 2">
    <name type="scientific">Mucilaginibacter straminoryzae</name>
    <dbReference type="NCBI Taxonomy" id="2932774"/>
    <lineage>
        <taxon>Bacteria</taxon>
        <taxon>Pseudomonadati</taxon>
        <taxon>Bacteroidota</taxon>
        <taxon>Sphingobacteriia</taxon>
        <taxon>Sphingobacteriales</taxon>
        <taxon>Sphingobacteriaceae</taxon>
        <taxon>Mucilaginibacter</taxon>
    </lineage>
</organism>
<dbReference type="RefSeq" id="WP_245130975.1">
    <property type="nucleotide sequence ID" value="NZ_JALJEJ010000007.1"/>
</dbReference>
<gene>
    <name evidence="1" type="ORF">MUY27_14440</name>
</gene>